<evidence type="ECO:0000256" key="5">
    <source>
        <dbReference type="ARBA" id="ARBA00023136"/>
    </source>
</evidence>
<dbReference type="Pfam" id="PF05978">
    <property type="entry name" value="UNC-93"/>
    <property type="match status" value="1"/>
</dbReference>
<comment type="similarity">
    <text evidence="2">Belongs to the unc-93 family.</text>
</comment>
<keyword evidence="3 6" id="KW-0812">Transmembrane</keyword>
<gene>
    <name evidence="8" type="ORF">CJN711_LOCUS16193</name>
</gene>
<comment type="caution">
    <text evidence="8">The sequence shown here is derived from an EMBL/GenBank/DDBJ whole genome shotgun (WGS) entry which is preliminary data.</text>
</comment>
<dbReference type="Proteomes" id="UP000663855">
    <property type="component" value="Unassembled WGS sequence"/>
</dbReference>
<evidence type="ECO:0000256" key="3">
    <source>
        <dbReference type="ARBA" id="ARBA00022692"/>
    </source>
</evidence>
<dbReference type="AlphaFoldDB" id="A0A815CJY0"/>
<feature type="signal peptide" evidence="7">
    <location>
        <begin position="1"/>
        <end position="26"/>
    </location>
</feature>
<dbReference type="InterPro" id="IPR010291">
    <property type="entry name" value="Ion_channel_UNC-93"/>
</dbReference>
<dbReference type="InterPro" id="IPR051951">
    <property type="entry name" value="UNC-93_regulatory"/>
</dbReference>
<evidence type="ECO:0000256" key="6">
    <source>
        <dbReference type="SAM" id="Phobius"/>
    </source>
</evidence>
<name>A0A815CJY0_9BILA</name>
<dbReference type="SUPFAM" id="SSF103473">
    <property type="entry name" value="MFS general substrate transporter"/>
    <property type="match status" value="1"/>
</dbReference>
<dbReference type="EMBL" id="CAJNOV010007430">
    <property type="protein sequence ID" value="CAF1285262.1"/>
    <property type="molecule type" value="Genomic_DNA"/>
</dbReference>
<evidence type="ECO:0000256" key="2">
    <source>
        <dbReference type="ARBA" id="ARBA00009172"/>
    </source>
</evidence>
<dbReference type="PANTHER" id="PTHR19444">
    <property type="entry name" value="UNC-93 RELATED"/>
    <property type="match status" value="1"/>
</dbReference>
<dbReference type="InterPro" id="IPR036259">
    <property type="entry name" value="MFS_trans_sf"/>
</dbReference>
<evidence type="ECO:0000313" key="8">
    <source>
        <dbReference type="EMBL" id="CAF1285262.1"/>
    </source>
</evidence>
<dbReference type="GO" id="GO:0016020">
    <property type="term" value="C:membrane"/>
    <property type="evidence" value="ECO:0007669"/>
    <property type="project" value="UniProtKB-SubCell"/>
</dbReference>
<dbReference type="PANTHER" id="PTHR19444:SF13">
    <property type="entry name" value="PROTEIN UNC-93 HOMOLOG A"/>
    <property type="match status" value="1"/>
</dbReference>
<comment type="subcellular location">
    <subcellularLocation>
        <location evidence="1">Membrane</location>
        <topology evidence="1">Multi-pass membrane protein</topology>
    </subcellularLocation>
</comment>
<keyword evidence="4 6" id="KW-1133">Transmembrane helix</keyword>
<feature type="transmembrane region" description="Helical" evidence="6">
    <location>
        <begin position="73"/>
        <end position="91"/>
    </location>
</feature>
<protein>
    <recommendedName>
        <fullName evidence="10">UNC93-like protein</fullName>
    </recommendedName>
</protein>
<organism evidence="8 9">
    <name type="scientific">Rotaria magnacalcarata</name>
    <dbReference type="NCBI Taxonomy" id="392030"/>
    <lineage>
        <taxon>Eukaryota</taxon>
        <taxon>Metazoa</taxon>
        <taxon>Spiralia</taxon>
        <taxon>Gnathifera</taxon>
        <taxon>Rotifera</taxon>
        <taxon>Eurotatoria</taxon>
        <taxon>Bdelloidea</taxon>
        <taxon>Philodinida</taxon>
        <taxon>Philodinidae</taxon>
        <taxon>Rotaria</taxon>
    </lineage>
</organism>
<evidence type="ECO:0008006" key="10">
    <source>
        <dbReference type="Google" id="ProtNLM"/>
    </source>
</evidence>
<evidence type="ECO:0000256" key="1">
    <source>
        <dbReference type="ARBA" id="ARBA00004141"/>
    </source>
</evidence>
<evidence type="ECO:0000256" key="4">
    <source>
        <dbReference type="ARBA" id="ARBA00022989"/>
    </source>
</evidence>
<evidence type="ECO:0000313" key="9">
    <source>
        <dbReference type="Proteomes" id="UP000663855"/>
    </source>
</evidence>
<proteinExistence type="inferred from homology"/>
<feature type="chain" id="PRO_5032430476" description="UNC93-like protein" evidence="7">
    <location>
        <begin position="27"/>
        <end position="115"/>
    </location>
</feature>
<reference evidence="8" key="1">
    <citation type="submission" date="2021-02" db="EMBL/GenBank/DDBJ databases">
        <authorList>
            <person name="Nowell W R."/>
        </authorList>
    </citation>
    <scope>NUCLEOTIDE SEQUENCE</scope>
</reference>
<keyword evidence="7" id="KW-0732">Signal</keyword>
<keyword evidence="5 6" id="KW-0472">Membrane</keyword>
<evidence type="ECO:0000256" key="7">
    <source>
        <dbReference type="SAM" id="SignalP"/>
    </source>
</evidence>
<sequence length="115" mass="13284">MLVWHPSQDQIAVLFVLAALWGVTDAIWQTQINAFYGVIFTENREAAFSNYRLWESAGFAFFYIITPYIRVRLVLIILAIFLSFGIVGYTMTEYRSRTLEETKDKTKTNNTVSLS</sequence>
<accession>A0A815CJY0</accession>